<gene>
    <name evidence="1" type="ORF">A3J59_00230</name>
</gene>
<comment type="caution">
    <text evidence="1">The sequence shown here is derived from an EMBL/GenBank/DDBJ whole genome shotgun (WGS) entry which is preliminary data.</text>
</comment>
<evidence type="ECO:0000313" key="2">
    <source>
        <dbReference type="Proteomes" id="UP000177310"/>
    </source>
</evidence>
<proteinExistence type="predicted"/>
<protein>
    <recommendedName>
        <fullName evidence="3">HTH HARE-type domain-containing protein</fullName>
    </recommendedName>
</protein>
<evidence type="ECO:0008006" key="3">
    <source>
        <dbReference type="Google" id="ProtNLM"/>
    </source>
</evidence>
<dbReference type="AlphaFoldDB" id="A0A1G1YJ12"/>
<name>A0A1G1YJ12_9BACT</name>
<dbReference type="STRING" id="1797542.A3J59_00230"/>
<evidence type="ECO:0000313" key="1">
    <source>
        <dbReference type="EMBL" id="OGY51690.1"/>
    </source>
</evidence>
<organism evidence="1 2">
    <name type="scientific">Candidatus Buchananbacteria bacterium RIFCSPHIGHO2_02_FULL_56_16</name>
    <dbReference type="NCBI Taxonomy" id="1797542"/>
    <lineage>
        <taxon>Bacteria</taxon>
        <taxon>Candidatus Buchananiibacteriota</taxon>
    </lineage>
</organism>
<dbReference type="EMBL" id="MHIL01000016">
    <property type="protein sequence ID" value="OGY51690.1"/>
    <property type="molecule type" value="Genomic_DNA"/>
</dbReference>
<sequence length="241" mass="28179">MTEETTFSEAIEQVMKNNGYYAPLKLIYKKFEKYRKFSGLTPLKTIQERVQRDKRFTRIGLGVYALTEHLDELPQVITPKTTSEKTNQRHSAIQGMIIEIGNMEGFDTYTPDRSKMFANKKLGNIATIKEFPLFTYEKITHSVKFVDVAWFNERGFPEKIFEVEDSTDFRGSLVKFAELQDFNTSFNLVASVERKTKYDREVSKMAFINIVSRCHFVNYADIEEYYNASLNYHKVLKSVIF</sequence>
<dbReference type="Proteomes" id="UP000177310">
    <property type="component" value="Unassembled WGS sequence"/>
</dbReference>
<accession>A0A1G1YJ12</accession>
<reference evidence="1 2" key="1">
    <citation type="journal article" date="2016" name="Nat. Commun.">
        <title>Thousands of microbial genomes shed light on interconnected biogeochemical processes in an aquifer system.</title>
        <authorList>
            <person name="Anantharaman K."/>
            <person name="Brown C.T."/>
            <person name="Hug L.A."/>
            <person name="Sharon I."/>
            <person name="Castelle C.J."/>
            <person name="Probst A.J."/>
            <person name="Thomas B.C."/>
            <person name="Singh A."/>
            <person name="Wilkins M.J."/>
            <person name="Karaoz U."/>
            <person name="Brodie E.L."/>
            <person name="Williams K.H."/>
            <person name="Hubbard S.S."/>
            <person name="Banfield J.F."/>
        </authorList>
    </citation>
    <scope>NUCLEOTIDE SEQUENCE [LARGE SCALE GENOMIC DNA]</scope>
</reference>